<feature type="transmembrane region" description="Helical" evidence="1">
    <location>
        <begin position="2504"/>
        <end position="2524"/>
    </location>
</feature>
<keyword evidence="1" id="KW-0472">Membrane</keyword>
<keyword evidence="2" id="KW-0732">Signal</keyword>
<dbReference type="EMBL" id="JAPFFF010000004">
    <property type="protein sequence ID" value="KAK8893027.1"/>
    <property type="molecule type" value="Genomic_DNA"/>
</dbReference>
<comment type="caution">
    <text evidence="3">The sequence shown here is derived from an EMBL/GenBank/DDBJ whole genome shotgun (WGS) entry which is preliminary data.</text>
</comment>
<reference evidence="3 4" key="1">
    <citation type="submission" date="2024-04" db="EMBL/GenBank/DDBJ databases">
        <title>Tritrichomonas musculus Genome.</title>
        <authorList>
            <person name="Alves-Ferreira E."/>
            <person name="Grigg M."/>
            <person name="Lorenzi H."/>
            <person name="Galac M."/>
        </authorList>
    </citation>
    <scope>NUCLEOTIDE SEQUENCE [LARGE SCALE GENOMIC DNA]</scope>
    <source>
        <strain evidence="3 4">EAF2021</strain>
    </source>
</reference>
<dbReference type="PANTHER" id="PTHR11319">
    <property type="entry name" value="G PROTEIN-COUPLED RECEPTOR-RELATED"/>
    <property type="match status" value="1"/>
</dbReference>
<name>A0ABR2KRJ9_9EUKA</name>
<evidence type="ECO:0000256" key="2">
    <source>
        <dbReference type="SAM" id="SignalP"/>
    </source>
</evidence>
<dbReference type="PANTHER" id="PTHR11319:SF35">
    <property type="entry name" value="OUTER MEMBRANE PROTEIN PMPC-RELATED"/>
    <property type="match status" value="1"/>
</dbReference>
<evidence type="ECO:0000313" key="4">
    <source>
        <dbReference type="Proteomes" id="UP001470230"/>
    </source>
</evidence>
<dbReference type="Gene3D" id="2.60.120.260">
    <property type="entry name" value="Galactose-binding domain-like"/>
    <property type="match status" value="1"/>
</dbReference>
<keyword evidence="4" id="KW-1185">Reference proteome</keyword>
<evidence type="ECO:0008006" key="5">
    <source>
        <dbReference type="Google" id="ProtNLM"/>
    </source>
</evidence>
<dbReference type="InterPro" id="IPR006626">
    <property type="entry name" value="PbH1"/>
</dbReference>
<dbReference type="SUPFAM" id="SSF51126">
    <property type="entry name" value="Pectin lyase-like"/>
    <property type="match status" value="9"/>
</dbReference>
<accession>A0ABR2KRJ9</accession>
<dbReference type="InterPro" id="IPR012334">
    <property type="entry name" value="Pectin_lyas_fold"/>
</dbReference>
<dbReference type="Proteomes" id="UP001470230">
    <property type="component" value="Unassembled WGS sequence"/>
</dbReference>
<evidence type="ECO:0000313" key="3">
    <source>
        <dbReference type="EMBL" id="KAK8893027.1"/>
    </source>
</evidence>
<keyword evidence="1" id="KW-0812">Transmembrane</keyword>
<feature type="chain" id="PRO_5046659498" description="Right handed beta helix domain-containing protein" evidence="2">
    <location>
        <begin position="17"/>
        <end position="2543"/>
    </location>
</feature>
<organism evidence="3 4">
    <name type="scientific">Tritrichomonas musculus</name>
    <dbReference type="NCBI Taxonomy" id="1915356"/>
    <lineage>
        <taxon>Eukaryota</taxon>
        <taxon>Metamonada</taxon>
        <taxon>Parabasalia</taxon>
        <taxon>Tritrichomonadida</taxon>
        <taxon>Tritrichomonadidae</taxon>
        <taxon>Tritrichomonas</taxon>
    </lineage>
</organism>
<dbReference type="InterPro" id="IPR008979">
    <property type="entry name" value="Galactose-bd-like_sf"/>
</dbReference>
<proteinExistence type="predicted"/>
<protein>
    <recommendedName>
        <fullName evidence="5">Right handed beta helix domain-containing protein</fullName>
    </recommendedName>
</protein>
<sequence>MMIFFLIFSSIQSADIKVENNNKGTLIESQYVPWANSGNQFIINNLFDDDDSNCIHSAQNSPINDNNPFIVLVDMGEVISANMYTIYGSFPNGNLNYYYQPKRFVLYVGMDKDNLEIVSNVGNALRNNNDITNSFSTKSFRYYKLVVTETFASNSNYISYRCLKFSLTYPMATPNPQRTQYPGTVDTYINKNFNGSVGIEQVHAGINNIKQISGCRFTNIHDTERNYYFRIRGETIIFDNIFENTEFITEPKKAGVFWNDYTGKVTISNCKFIRISGKGGEGYVFTSASSVQIQVTMDRCDFIDCGQGGGTLQLISLLDAGNSIKLYGCKFTFSTSRVCGVLELRSNDCLIDHCQFIGCAADTILLSNRAGSNEQPVGTFEFTNNQVTNNKGKFINAVRLLNKPIIDNNIFESTTLSDGYFIQLPNNQEVIELNNNTFSQISSSGTQDKSCGGVGIFIESTNSEFTIKYNKCKFYDITNDQSTYPNCQGGAIQYGFSDNSNLNCHLEITNCEFKGNKVKRHGGAIAIRTAKSVLIQNCKFESNLANNDNSNNNGELLFTNHYEDKTKGVGGSIYLNPTFNLNGNDHEMTSISISGCTFKNNAAYQGYAIYLGGEESSTIISISSNTFDGNKGAEDSPNNGGIICSELATVDSEVVISSNRFYSIGTSERFSYVDYAGNMIPKPIPKPTRFPGTVDTFINKVFTGSVGSSQVQIGTENINQISGCRFTNIAVTDKNYYLKINSETIIFDNIFENTEFIDQPERAGIFWNVHSGKITLSNCTFTKISGRGGEGYVFTSNGACHNHVIMDRCNFVDCGKAGSYQLISILSQQSSIKFYGCKFTFSTSRVCGVLELRTNDCLFDHCQFTGCAADTILLSNRAGSNEQPVGTFEFTNNQVTNNKGKFINAVRLLNKPIIDNNIFESTTLSDGYFIQLPNNQEVIELNNNTFSQISSSGTQDKSCGGVGIFIESTNSEFTIKYNKCKFYDITNDQSAYPNCQGGAIQYGFSDNSNLNCHLEITNCEFKGNKVKRHGGAIAIRTAKSVLIQNCKFESNLANNDNSNNNGELLFTNHYEDKTKGVGGSIYLNPTFNLNGNDHEMTSISISGCTFKNNAAYQGYAIYLGGEESSTIISISSNTFDGNKGAEDSPNNGGIICSELATVDSEVVISSNRFYSIGTSERFSYVDYAGNMIPKPIPKPTRFPGTVDTFINKVFTGSVGSSQVQIGTENINQISGCRFTNIAVTDKNYYLKINSETIIFDNIFENTEFIDQPERAGIFWNVHSGKITLSNCTFTKISGRGGEGYVFTSNGACHNHVIMDRCNFVDCGKAGSYQLISILSQQSSIKFYGCKFTFSTSRVCGVLELRTNDCLFDHCQFTGCAADTILLSNRAGSNEQPVGTFEFTNNQVTNNKGKFINAVRLLNKPIIDNNIFESTTLSGGYFIQLPNNQEVIELNNNTFSQISSSGTQDKSCGGVGIFIESTNSEFTIKYNKCKFYDITNDQSTYPNCQGGAIQYGFSDNSNLNCHLEITNCEFKGNKVKRHGGAIAIRTAKSVLIQNCKFESNLANNDNSNNNGELLFTNHYEDKTKGVGGSIYLNPTFNLNGNDHEMTSISISGCTFKNNAAYQGYAIYLGGEESSTIISISSNTFDGNKGDSYNGGIICSEITSVSDETVINSNKFTNIGRNERFCYVDHTGNTISKQFPKPTPYPGTVDTFINKVFTGSVGSSQVQIGTGNINQISGCRFTNIAVTDRNYYLKINSETIIFDNIFENTEFIDQPERAGIFWNVHSGKITLSNCTFTKISGRGGEGYVFTSNGACHNHVIMDRCNFVDCGKAGSYQLISILSQQSSIKFYGCKFTFSTSRVCGVLELRTNDCLFDHCQFTGCAADTILLSNRAGSNEQPVGTFEFTNNQVTNNKGKFINAVRLLNKPIIDNNIFESTTLSGGYFIQLPNNQEVIELNYNTFSQISSSGTQDKSCGGVGIFIESTNSEFTIKYHECKFYDITNDQSTYPNCQGGAIQYGFSDNSNLNCHLEITNCEFKGNKVKRHGGAIAIRTAKSVLIQNCKFESNLANNVDGSSKLLSEDTNGFGGSIYVNPSFSVGGTKYEMSSLSISGCDFKDNHAYQGYAIYIEGEDSDTTVYVNNNIFEANSNTPDSTVEGSVVCSELQTVSKKTILGANTFVGGDTENTIGSFNFVDNVGQPIPEDEQPPDLTMYNYSNSTSNGRIDIEEEMKQTVLVIINISSFTSINNVNGDGGAIRVINTGIQCNDTNFTSCSSTKAGGAIYLFNSYPFLNSMTIGNNHFNGNTAQYGGALYIYSVSSLNLVTVAYCNFENNHATAAVSTTAKYGGSGAFITARSSIILNNHFSDNQGPGPDLRIYNRYSTTLNDQPIKNANLGHIIISNCMFEIGKNSQSSLFYDHGNDVPSIELVDCEFSGNLAPGSHFIDGHAPTNNNSPKLAVKGCKFDSNVKDALNLDPNNSFMTVDLKDQIFSIKTDETTMNKKQNDASKIFVTVAASAVAVLVVLVLVVVKKRYQNDQQQDDQHETNDL</sequence>
<dbReference type="SMART" id="SM00710">
    <property type="entry name" value="PbH1"/>
    <property type="match status" value="35"/>
</dbReference>
<dbReference type="SUPFAM" id="SSF49785">
    <property type="entry name" value="Galactose-binding domain-like"/>
    <property type="match status" value="1"/>
</dbReference>
<feature type="signal peptide" evidence="2">
    <location>
        <begin position="1"/>
        <end position="16"/>
    </location>
</feature>
<gene>
    <name evidence="3" type="ORF">M9Y10_030284</name>
</gene>
<dbReference type="Gene3D" id="2.160.20.10">
    <property type="entry name" value="Single-stranded right-handed beta-helix, Pectin lyase-like"/>
    <property type="match status" value="5"/>
</dbReference>
<dbReference type="InterPro" id="IPR011050">
    <property type="entry name" value="Pectin_lyase_fold/virulence"/>
</dbReference>
<keyword evidence="1" id="KW-1133">Transmembrane helix</keyword>
<evidence type="ECO:0000256" key="1">
    <source>
        <dbReference type="SAM" id="Phobius"/>
    </source>
</evidence>